<dbReference type="Proteomes" id="UP001198565">
    <property type="component" value="Unassembled WGS sequence"/>
</dbReference>
<evidence type="ECO:0000313" key="2">
    <source>
        <dbReference type="EMBL" id="MBY8888271.1"/>
    </source>
</evidence>
<sequence length="114" mass="12193">MASWAVPASLAVVYMLYTVFLAGNNGYTGGQGWLMGFISAIVVFALCYAIGQLQHRVQPETASALYAVVFGCAMGWLLSLSGQTWLKAGFLGLALAISMGVAIFYVDHSHRRAV</sequence>
<name>A0ABS7R003_9ACTN</name>
<protein>
    <submittedName>
        <fullName evidence="2">Uncharacterized protein</fullName>
    </submittedName>
</protein>
<feature type="transmembrane region" description="Helical" evidence="1">
    <location>
        <begin position="63"/>
        <end position="82"/>
    </location>
</feature>
<comment type="caution">
    <text evidence="2">The sequence shown here is derived from an EMBL/GenBank/DDBJ whole genome shotgun (WGS) entry which is preliminary data.</text>
</comment>
<dbReference type="EMBL" id="JAINVZ010000023">
    <property type="protein sequence ID" value="MBY8888271.1"/>
    <property type="molecule type" value="Genomic_DNA"/>
</dbReference>
<evidence type="ECO:0000256" key="1">
    <source>
        <dbReference type="SAM" id="Phobius"/>
    </source>
</evidence>
<keyword evidence="3" id="KW-1185">Reference proteome</keyword>
<keyword evidence="1" id="KW-0812">Transmembrane</keyword>
<accession>A0ABS7R003</accession>
<organism evidence="2 3">
    <name type="scientific">Streptantibioticus parmotrematis</name>
    <dbReference type="NCBI Taxonomy" id="2873249"/>
    <lineage>
        <taxon>Bacteria</taxon>
        <taxon>Bacillati</taxon>
        <taxon>Actinomycetota</taxon>
        <taxon>Actinomycetes</taxon>
        <taxon>Kitasatosporales</taxon>
        <taxon>Streptomycetaceae</taxon>
        <taxon>Streptantibioticus</taxon>
    </lineage>
</organism>
<keyword evidence="1" id="KW-1133">Transmembrane helix</keyword>
<feature type="transmembrane region" description="Helical" evidence="1">
    <location>
        <begin position="31"/>
        <end position="51"/>
    </location>
</feature>
<reference evidence="2 3" key="1">
    <citation type="submission" date="2021-08" db="EMBL/GenBank/DDBJ databases">
        <title>Streptomyces sp. PTM05 isolated from lichen.</title>
        <authorList>
            <person name="Somphong A."/>
            <person name="Phongsopitanun W."/>
            <person name="Tanasupawat S."/>
        </authorList>
    </citation>
    <scope>NUCLEOTIDE SEQUENCE [LARGE SCALE GENOMIC DNA]</scope>
    <source>
        <strain evidence="2 3">Ptm05</strain>
    </source>
</reference>
<proteinExistence type="predicted"/>
<dbReference type="RefSeq" id="WP_222981004.1">
    <property type="nucleotide sequence ID" value="NZ_JAINVZ010000023.1"/>
</dbReference>
<feature type="transmembrane region" description="Helical" evidence="1">
    <location>
        <begin position="88"/>
        <end position="106"/>
    </location>
</feature>
<evidence type="ECO:0000313" key="3">
    <source>
        <dbReference type="Proteomes" id="UP001198565"/>
    </source>
</evidence>
<gene>
    <name evidence="2" type="ORF">K7472_26030</name>
</gene>
<keyword evidence="1" id="KW-0472">Membrane</keyword>